<dbReference type="SUPFAM" id="SSF57701">
    <property type="entry name" value="Zn2/Cys6 DNA-binding domain"/>
    <property type="match status" value="1"/>
</dbReference>
<dbReference type="InterPro" id="IPR053178">
    <property type="entry name" value="Osmoadaptation_assoc"/>
</dbReference>
<evidence type="ECO:0000313" key="4">
    <source>
        <dbReference type="EMBL" id="OPB44622.1"/>
    </source>
</evidence>
<accession>A0A1T3CU88</accession>
<feature type="compositionally biased region" description="Low complexity" evidence="2">
    <location>
        <begin position="100"/>
        <end position="110"/>
    </location>
</feature>
<reference evidence="4 5" key="1">
    <citation type="submission" date="2016-04" db="EMBL/GenBank/DDBJ databases">
        <title>Multiple horizontal gene transfer events from other fungi enriched the ability of the initially mycotrophic fungus Trichoderma (Ascomycota) to feed on dead plant biomass.</title>
        <authorList>
            <person name="Atanasova L."/>
            <person name="Chenthamara K."/>
            <person name="Zhang J."/>
            <person name="Grujic M."/>
            <person name="Henrissat B."/>
            <person name="Kuo A."/>
            <person name="Aertz A."/>
            <person name="Salamov A."/>
            <person name="Lipzen A."/>
            <person name="Labutti K."/>
            <person name="Barry K."/>
            <person name="Miao Y."/>
            <person name="Rahimi M.J."/>
            <person name="Shen Q."/>
            <person name="Grigoriev I.V."/>
            <person name="Kubicek C.P."/>
            <person name="Druzhinina I.S."/>
        </authorList>
    </citation>
    <scope>NUCLEOTIDE SEQUENCE [LARGE SCALE GENOMIC DNA]</scope>
    <source>
        <strain evidence="4 5">NJAU 4742</strain>
    </source>
</reference>
<dbReference type="Gene3D" id="4.10.240.10">
    <property type="entry name" value="Zn(2)-C6 fungal-type DNA-binding domain"/>
    <property type="match status" value="1"/>
</dbReference>
<keyword evidence="5" id="KW-1185">Reference proteome</keyword>
<dbReference type="OrthoDB" id="3525185at2759"/>
<dbReference type="Proteomes" id="UP000191004">
    <property type="component" value="Unassembled WGS sequence"/>
</dbReference>
<keyword evidence="1" id="KW-0539">Nucleus</keyword>
<evidence type="ECO:0000256" key="1">
    <source>
        <dbReference type="ARBA" id="ARBA00023242"/>
    </source>
</evidence>
<dbReference type="GO" id="GO:0008270">
    <property type="term" value="F:zinc ion binding"/>
    <property type="evidence" value="ECO:0007669"/>
    <property type="project" value="InterPro"/>
</dbReference>
<name>A0A1T3CU88_9HYPO</name>
<dbReference type="PROSITE" id="PS50048">
    <property type="entry name" value="ZN2_CY6_FUNGAL_2"/>
    <property type="match status" value="1"/>
</dbReference>
<dbReference type="GO" id="GO:0000981">
    <property type="term" value="F:DNA-binding transcription factor activity, RNA polymerase II-specific"/>
    <property type="evidence" value="ECO:0007669"/>
    <property type="project" value="InterPro"/>
</dbReference>
<dbReference type="InterPro" id="IPR001138">
    <property type="entry name" value="Zn2Cys6_DnaBD"/>
</dbReference>
<feature type="region of interest" description="Disordered" evidence="2">
    <location>
        <begin position="100"/>
        <end position="120"/>
    </location>
</feature>
<sequence length="498" mass="56004">MHRGSRRSNGCGACRRNKIKCDEVRPICGRCLRTGRECVYPPQFQFVDTNTRFGVPEMGQRPALWKAGAEDLKAKLSLLYGEGDDDGMIYKFQLLRYRSKTPSSSSRDSSPPVPNAPRLSRKEKLASALVASFENPPNGYRLHHLGRYMTEIPCRLGHNPALDVAVECLLQCHTQLLEANQFSQPSTQPSPEYMRALQILQNVIADPVLGTSADTVCATMLMAYYEMIAPEKRPHQYIAHAGGASKLISVRGPWCVRTNFEYTLFRTQRGRIVLDALLRGEHCFLLTGGWEDICPEKRDSIKFSSVDYLFESICGIPTLVKYVVDWKAGVSDLGMGEIIEYGRKLQQELRAASPRGSTVGNAEENLGFEERQSSTLDADFPLSIHFYSSEGAIFHTWRWMALIITDLCLVNLVADPRLRLSIADTARRICMCYEYASLSKPLGAQFLQVPLIVAYAVSDQKGKDWIIDKINLLMGGLYVTYTAEYLDCISMMIMKSMR</sequence>
<evidence type="ECO:0000259" key="3">
    <source>
        <dbReference type="PROSITE" id="PS50048"/>
    </source>
</evidence>
<dbReference type="PANTHER" id="PTHR38111">
    <property type="entry name" value="ZN(2)-C6 FUNGAL-TYPE DOMAIN-CONTAINING PROTEIN-RELATED"/>
    <property type="match status" value="1"/>
</dbReference>
<dbReference type="SMART" id="SM00066">
    <property type="entry name" value="GAL4"/>
    <property type="match status" value="1"/>
</dbReference>
<protein>
    <submittedName>
        <fullName evidence="4">Zn2Cys6 transcriptional regulator</fullName>
    </submittedName>
</protein>
<dbReference type="CDD" id="cd00067">
    <property type="entry name" value="GAL4"/>
    <property type="match status" value="1"/>
</dbReference>
<evidence type="ECO:0000256" key="2">
    <source>
        <dbReference type="SAM" id="MobiDB-lite"/>
    </source>
</evidence>
<gene>
    <name evidence="4" type="ORF">A0O28_0029410</name>
</gene>
<evidence type="ECO:0000313" key="5">
    <source>
        <dbReference type="Proteomes" id="UP000191004"/>
    </source>
</evidence>
<feature type="domain" description="Zn(2)-C6 fungal-type" evidence="3">
    <location>
        <begin position="10"/>
        <end position="40"/>
    </location>
</feature>
<dbReference type="AlphaFoldDB" id="A0A1T3CU88"/>
<comment type="caution">
    <text evidence="4">The sequence shown here is derived from an EMBL/GenBank/DDBJ whole genome shotgun (WGS) entry which is preliminary data.</text>
</comment>
<dbReference type="Pfam" id="PF00172">
    <property type="entry name" value="Zn_clus"/>
    <property type="match status" value="1"/>
</dbReference>
<organism evidence="4 5">
    <name type="scientific">Trichoderma guizhouense</name>
    <dbReference type="NCBI Taxonomy" id="1491466"/>
    <lineage>
        <taxon>Eukaryota</taxon>
        <taxon>Fungi</taxon>
        <taxon>Dikarya</taxon>
        <taxon>Ascomycota</taxon>
        <taxon>Pezizomycotina</taxon>
        <taxon>Sordariomycetes</taxon>
        <taxon>Hypocreomycetidae</taxon>
        <taxon>Hypocreales</taxon>
        <taxon>Hypocreaceae</taxon>
        <taxon>Trichoderma</taxon>
    </lineage>
</organism>
<dbReference type="EMBL" id="LVVK01000007">
    <property type="protein sequence ID" value="OPB44622.1"/>
    <property type="molecule type" value="Genomic_DNA"/>
</dbReference>
<dbReference type="PANTHER" id="PTHR38111:SF6">
    <property type="entry name" value="FINGER DOMAIN PROTEIN, PUTATIVE (AFU_ORTHOLOGUE AFUA_8G01940)-RELATED"/>
    <property type="match status" value="1"/>
</dbReference>
<dbReference type="InterPro" id="IPR036864">
    <property type="entry name" value="Zn2-C6_fun-type_DNA-bd_sf"/>
</dbReference>
<dbReference type="PROSITE" id="PS00463">
    <property type="entry name" value="ZN2_CY6_FUNGAL_1"/>
    <property type="match status" value="1"/>
</dbReference>
<proteinExistence type="predicted"/>